<name>A0A3T0D6F4_9FIRM</name>
<dbReference type="Gene3D" id="3.20.20.140">
    <property type="entry name" value="Metal-dependent hydrolases"/>
    <property type="match status" value="1"/>
</dbReference>
<dbReference type="InterPro" id="IPR032466">
    <property type="entry name" value="Metal_Hydrolase"/>
</dbReference>
<dbReference type="PROSITE" id="PS51365">
    <property type="entry name" value="RENAL_DIPEPTIDASE_2"/>
    <property type="match status" value="1"/>
</dbReference>
<dbReference type="GO" id="GO:0070573">
    <property type="term" value="F:metallodipeptidase activity"/>
    <property type="evidence" value="ECO:0007669"/>
    <property type="project" value="InterPro"/>
</dbReference>
<dbReference type="InterPro" id="IPR008257">
    <property type="entry name" value="Pept_M19"/>
</dbReference>
<dbReference type="KEGG" id="ccha:ELD05_08550"/>
<keyword evidence="2" id="KW-1185">Reference proteome</keyword>
<sequence length="296" mass="33820">MFADAHNDTLTAAFFKNEGLYENLLQFDFKRAKQVDLKLQYMAIWQDTRRKDIDFMENIFTILDLLNKYDVNNVGISKIIDENKLNILVIVEDISFINDIFDVEILKEKGVKGATLSWNHKNKLCGGAYEDEALSSFGKEILKRLLEMNFIVDLAHASQRTFYDVVKIINSPFIVSHSNCYALCKHPRNLTDDQIKIVGSFNGLIGISFYSPFLSESSAKLEDIAKHIAHISQLIGHKHVCLGSDFDGADQFADGINGVEDLPKIKEVLSRFGFTDEEIFDILYNNLFSFTYEFLK</sequence>
<dbReference type="RefSeq" id="WP_127352099.1">
    <property type="nucleotide sequence ID" value="NZ_CP034791.1"/>
</dbReference>
<dbReference type="Proteomes" id="UP000282930">
    <property type="component" value="Chromosome"/>
</dbReference>
<dbReference type="SUPFAM" id="SSF51556">
    <property type="entry name" value="Metallo-dependent hydrolases"/>
    <property type="match status" value="1"/>
</dbReference>
<dbReference type="PANTHER" id="PTHR10443:SF12">
    <property type="entry name" value="DIPEPTIDASE"/>
    <property type="match status" value="1"/>
</dbReference>
<evidence type="ECO:0000313" key="2">
    <source>
        <dbReference type="Proteomes" id="UP000282930"/>
    </source>
</evidence>
<evidence type="ECO:0000313" key="1">
    <source>
        <dbReference type="EMBL" id="AZT90690.1"/>
    </source>
</evidence>
<dbReference type="AlphaFoldDB" id="A0A3T0D6F4"/>
<accession>A0A3T0D6F4</accession>
<dbReference type="Pfam" id="PF01244">
    <property type="entry name" value="Peptidase_M19"/>
    <property type="match status" value="1"/>
</dbReference>
<gene>
    <name evidence="1" type="ORF">ELD05_08550</name>
</gene>
<reference evidence="1 2" key="1">
    <citation type="submission" date="2018-12" db="EMBL/GenBank/DDBJ databases">
        <title>Genome sequence from the cellulolytic species, Caldicellulosiruptor changbaiensis.</title>
        <authorList>
            <person name="Blumer-Schuette S.E."/>
            <person name="Mendoza C."/>
        </authorList>
    </citation>
    <scope>NUCLEOTIDE SEQUENCE [LARGE SCALE GENOMIC DNA]</scope>
    <source>
        <strain evidence="1 2">CBS-Z</strain>
    </source>
</reference>
<dbReference type="PANTHER" id="PTHR10443">
    <property type="entry name" value="MICROSOMAL DIPEPTIDASE"/>
    <property type="match status" value="1"/>
</dbReference>
<dbReference type="EMBL" id="CP034791">
    <property type="protein sequence ID" value="AZT90690.1"/>
    <property type="molecule type" value="Genomic_DNA"/>
</dbReference>
<protein>
    <submittedName>
        <fullName evidence="1">Peptidase M19</fullName>
    </submittedName>
</protein>
<proteinExistence type="predicted"/>
<dbReference type="GO" id="GO:0006508">
    <property type="term" value="P:proteolysis"/>
    <property type="evidence" value="ECO:0007669"/>
    <property type="project" value="InterPro"/>
</dbReference>
<organism evidence="1 2">
    <name type="scientific">Caldicellulosiruptor changbaiensis</name>
    <dbReference type="NCBI Taxonomy" id="1222016"/>
    <lineage>
        <taxon>Bacteria</taxon>
        <taxon>Bacillati</taxon>
        <taxon>Bacillota</taxon>
        <taxon>Bacillota incertae sedis</taxon>
        <taxon>Caldicellulosiruptorales</taxon>
        <taxon>Caldicellulosiruptoraceae</taxon>
        <taxon>Caldicellulosiruptor</taxon>
    </lineage>
</organism>